<organism evidence="3 4">
    <name type="scientific">Symbiodinium microadriaticum</name>
    <name type="common">Dinoflagellate</name>
    <name type="synonym">Zooxanthella microadriatica</name>
    <dbReference type="NCBI Taxonomy" id="2951"/>
    <lineage>
        <taxon>Eukaryota</taxon>
        <taxon>Sar</taxon>
        <taxon>Alveolata</taxon>
        <taxon>Dinophyceae</taxon>
        <taxon>Suessiales</taxon>
        <taxon>Symbiodiniaceae</taxon>
        <taxon>Symbiodinium</taxon>
    </lineage>
</organism>
<accession>A0A1Q9CCS1</accession>
<dbReference type="InterPro" id="IPR000477">
    <property type="entry name" value="RT_dom"/>
</dbReference>
<protein>
    <recommendedName>
        <fullName evidence="2">Reverse transcriptase domain-containing protein</fullName>
    </recommendedName>
</protein>
<dbReference type="SUPFAM" id="SSF56219">
    <property type="entry name" value="DNase I-like"/>
    <property type="match status" value="1"/>
</dbReference>
<proteinExistence type="predicted"/>
<feature type="domain" description="Reverse transcriptase" evidence="2">
    <location>
        <begin position="1285"/>
        <end position="1483"/>
    </location>
</feature>
<dbReference type="OrthoDB" id="406699at2759"/>
<dbReference type="EMBL" id="LSRX01001352">
    <property type="protein sequence ID" value="OLP80718.1"/>
    <property type="molecule type" value="Genomic_DNA"/>
</dbReference>
<evidence type="ECO:0000313" key="3">
    <source>
        <dbReference type="EMBL" id="OLP80718.1"/>
    </source>
</evidence>
<gene>
    <name evidence="3" type="ORF">AK812_SmicGene38820</name>
</gene>
<feature type="compositionally biased region" description="Basic and acidic residues" evidence="1">
    <location>
        <begin position="352"/>
        <end position="361"/>
    </location>
</feature>
<dbReference type="OMA" id="HVEMSAV"/>
<reference evidence="3 4" key="1">
    <citation type="submission" date="2016-02" db="EMBL/GenBank/DDBJ databases">
        <title>Genome analysis of coral dinoflagellate symbionts highlights evolutionary adaptations to a symbiotic lifestyle.</title>
        <authorList>
            <person name="Aranda M."/>
            <person name="Li Y."/>
            <person name="Liew Y.J."/>
            <person name="Baumgarten S."/>
            <person name="Simakov O."/>
            <person name="Wilson M."/>
            <person name="Piel J."/>
            <person name="Ashoor H."/>
            <person name="Bougouffa S."/>
            <person name="Bajic V.B."/>
            <person name="Ryu T."/>
            <person name="Ravasi T."/>
            <person name="Bayer T."/>
            <person name="Micklem G."/>
            <person name="Kim H."/>
            <person name="Bhak J."/>
            <person name="Lajeunesse T.C."/>
            <person name="Voolstra C.R."/>
        </authorList>
    </citation>
    <scope>NUCLEOTIDE SEQUENCE [LARGE SCALE GENOMIC DNA]</scope>
    <source>
        <strain evidence="3 4">CCMP2467</strain>
    </source>
</reference>
<sequence>MFICIMGYLFVEEVALQPLGENVMSVKVLPKAKVKVQGAKLKLWAPPSKPDAVTTVHALKAEIEAGRLPKASLVAANATTAVELQTLVKAHGLADKAAIAIAILYGEAPENAKKMWVHVQAAGGAPRAHKVPVVPLGAKLPDPPTTNVKTVEPPKELADTQVLRITIPHCFAGSRWKSARQRPANAILDLLHESQLVEGLVATYGWKAVGDEVESVTGYIRATSDTIPKLLKLSGNRGIFFESLAKDRTNAPVEWIVQGDKGKVVLVSAWLLMLSQVTATLLRANEWHEVELVAQPTKQRGWLFRAVNRDAVCFAYEVGNTICISISRFFHAAKAPKQSRIAYAGRRLSRDTEDAWSRDVGPKGTQKQSGPIPMETEETSDVPATALDDPSQKDLSEQPKRSSGQGNSPEKKRAKAEVVDDKSNDTLHSFTILDFGGDGDCAYRAGAAAYALAGNRPKAEVVKNAGQLGATLRAQITSHLRRHAIYESTFVPDSRWTPEREAGVVPSTYSEWIEATARPKRSGSYLLLAFRLTLVKLEVSYVLPPDQQGWACPITGCDAALPALPRQDHKRAVAKHISDCHPGYTPRSLFALRAKIFKKPAVATMLTEKYAKQRAKLYKTHEIVKVVSPERLAKGERGNLYYCKRCLFQLKQDRHGGCHTCTQNLKRMKQKEVVTCQRRMWTNLKKNFPKHAANYAEAVGKTFAELDRIFQVRSINVGRGNGAWEAFQLAQKHKIDILALQEDGLKSCERHGFIRHVCKSQYRIYDAPARVRKHQAWGGAMLLVHSRLRSTQIDMLSCDDCQCVTVRVENITFSSCYQVPAGARLPLAQHLTEMQVLMPAGSVFAAVGDFNDTPSETCILQDAASPGLTAMFARLANGDPAPTRWEGKRCIDYLVTNSCSNFTPVRLLETEAIADHKILHFDAIFDTEQSAHPWRLQKHVDLSRPAEVTSDTWRKSCSDYMHQCSPPGIPPQATESQIDALWATVSGYYQNMLLHARQKTVSSNDGCRKVGWSGLSKGSFKTSNHYPLFGKLDHAVDTFKVRKMRNFLAQMRERRKLSSLGKEDTVEFQSLVTKTTANPLFDRRLDIQTQIRAMEGSLKHERDSQCKCRLDQWRTKLRSSVSACHTWLKTSAPQPFRGLFAESLAVTDATTCLDSSLLLLRAYWKRVWDRPHVEMSAVRERVLAECQNHGPLPHHVSEWSAVTAVEFAACASRLKGKAGGLDGWSGDEICSLPPGAFDLFASFCACCESSGRLPTEWQLAKQSHLPKACKGIRQADGARDVCGLRPLSVFSCWYRLWASARLRSSDANAWCQRRWPDQAIGGKKKKEIYNALAPLFDRATRGHYIISLDFSLAFDFCDPEIAVFIMKQFGLPHGLSTMLLQQWTHQQRLISFQGCCLRTPECVTRSLPQGDPFSLLAMVATLTPCIWEVVRRFPNTELRTFVDDRTWASPSASEALQVLQVWKSWSDLLQLRENDDKSQFYHKSVMGRRSLVAQGAPESKVTDKPIILGTVFRGARQRRHCDKENTRIDDLLSLIARATFLPVSWQTKRMVVAAGPLAKAEFGWCLKPPTLEVCRKVQRAIKKALHEPRYASPDLRDALRGHRLHFGFRALTATFAAARRVLDKEPARLTPGLWDWNLGWSAAIHAMLKRYGWEFMSPWHWKHGITQASVSLNKSSPHWCSSAESVLHQLREGFRAHFWNEWQNSQRNDNLCCPVMDYNSQRCKLALKQVSGCPDRFAVLTGAYCSPAAYGVATSSNDLCPFCKMVAGHSAHTFWACTHMCEGRPRRPDEALQARLGWPLGIQPTYDEAVLAWMVRVRKAVLSHRYGDVT</sequence>
<dbReference type="InterPro" id="IPR036691">
    <property type="entry name" value="Endo/exonu/phosph_ase_sf"/>
</dbReference>
<feature type="compositionally biased region" description="Basic and acidic residues" evidence="1">
    <location>
        <begin position="409"/>
        <end position="420"/>
    </location>
</feature>
<feature type="region of interest" description="Disordered" evidence="1">
    <location>
        <begin position="352"/>
        <end position="420"/>
    </location>
</feature>
<dbReference type="Proteomes" id="UP000186817">
    <property type="component" value="Unassembled WGS sequence"/>
</dbReference>
<keyword evidence="4" id="KW-1185">Reference proteome</keyword>
<evidence type="ECO:0000259" key="2">
    <source>
        <dbReference type="Pfam" id="PF00078"/>
    </source>
</evidence>
<evidence type="ECO:0000313" key="4">
    <source>
        <dbReference type="Proteomes" id="UP000186817"/>
    </source>
</evidence>
<dbReference type="Pfam" id="PF00078">
    <property type="entry name" value="RVT_1"/>
    <property type="match status" value="1"/>
</dbReference>
<dbReference type="Gene3D" id="3.60.10.10">
    <property type="entry name" value="Endonuclease/exonuclease/phosphatase"/>
    <property type="match status" value="1"/>
</dbReference>
<evidence type="ECO:0000256" key="1">
    <source>
        <dbReference type="SAM" id="MobiDB-lite"/>
    </source>
</evidence>
<comment type="caution">
    <text evidence="3">The sequence shown here is derived from an EMBL/GenBank/DDBJ whole genome shotgun (WGS) entry which is preliminary data.</text>
</comment>
<name>A0A1Q9CCS1_SYMMI</name>
<feature type="compositionally biased region" description="Basic and acidic residues" evidence="1">
    <location>
        <begin position="390"/>
        <end position="400"/>
    </location>
</feature>